<feature type="compositionally biased region" description="Basic residues" evidence="1">
    <location>
        <begin position="137"/>
        <end position="147"/>
    </location>
</feature>
<feature type="compositionally biased region" description="Basic residues" evidence="1">
    <location>
        <begin position="9"/>
        <end position="24"/>
    </location>
</feature>
<keyword evidence="2" id="KW-0548">Nucleotidyltransferase</keyword>
<feature type="compositionally biased region" description="Basic residues" evidence="1">
    <location>
        <begin position="267"/>
        <end position="278"/>
    </location>
</feature>
<feature type="non-terminal residue" evidence="2">
    <location>
        <position position="1"/>
    </location>
</feature>
<feature type="compositionally biased region" description="Basic and acidic residues" evidence="1">
    <location>
        <begin position="183"/>
        <end position="203"/>
    </location>
</feature>
<keyword evidence="2" id="KW-0240">DNA-directed RNA polymerase</keyword>
<evidence type="ECO:0000256" key="1">
    <source>
        <dbReference type="SAM" id="MobiDB-lite"/>
    </source>
</evidence>
<feature type="compositionally biased region" description="Basic and acidic residues" evidence="1">
    <location>
        <begin position="113"/>
        <end position="129"/>
    </location>
</feature>
<reference evidence="2" key="1">
    <citation type="submission" date="2020-02" db="EMBL/GenBank/DDBJ databases">
        <authorList>
            <person name="Meier V. D."/>
        </authorList>
    </citation>
    <scope>NUCLEOTIDE SEQUENCE</scope>
    <source>
        <strain evidence="2">AVDCRST_MAG54</strain>
    </source>
</reference>
<proteinExistence type="predicted"/>
<feature type="compositionally biased region" description="Basic residues" evidence="1">
    <location>
        <begin position="224"/>
        <end position="244"/>
    </location>
</feature>
<name>A0A6J4J2E2_9PSEU</name>
<dbReference type="AlphaFoldDB" id="A0A6J4J2E2"/>
<dbReference type="EC" id="2.7.7.6" evidence="2"/>
<sequence length="358" mass="40924">ADLSASRTVRGRHRRHPFPVRHRAAGAGLRLHPRQLAASHPALVHPGRGRDEHPCRRGPPRVHHRPRGEGGRHRHHPEPQGARRELRGGRAGDDVPAQAGSRHRHRGRHRPAGRRDRAQPRPAHRDPERPGPPGGRAGRRAWPRLRAGRAEQGLRRRDRPHPGRLDLLAGDEGQLQGRGHPRRAADRLRQADPRRRDQAVHDAARRHRVGRPNADRALRAGPRAQRRRRGHRDRPLARRGRHDRRLRDADRGPGPHRPVLQLPQAGRHPHGRRARRPVGGRPAGHPQLRREVHRRGQDEARRSRSGPQGQPARVRPVRRGGRLPVRGFRVLRLRRRLRRRLRGSGGRRPGLRRDRAAL</sequence>
<feature type="compositionally biased region" description="Basic and acidic residues" evidence="1">
    <location>
        <begin position="288"/>
        <end position="302"/>
    </location>
</feature>
<gene>
    <name evidence="2" type="ORF">AVDCRST_MAG54-2731</name>
</gene>
<dbReference type="EMBL" id="CADCTH010000349">
    <property type="protein sequence ID" value="CAA9266073.1"/>
    <property type="molecule type" value="Genomic_DNA"/>
</dbReference>
<feature type="compositionally biased region" description="Basic residues" evidence="1">
    <location>
        <begin position="101"/>
        <end position="112"/>
    </location>
</feature>
<feature type="compositionally biased region" description="Basic and acidic residues" evidence="1">
    <location>
        <begin position="148"/>
        <end position="164"/>
    </location>
</feature>
<organism evidence="2">
    <name type="scientific">uncultured Actinomycetospora sp</name>
    <dbReference type="NCBI Taxonomy" id="1135996"/>
    <lineage>
        <taxon>Bacteria</taxon>
        <taxon>Bacillati</taxon>
        <taxon>Actinomycetota</taxon>
        <taxon>Actinomycetes</taxon>
        <taxon>Pseudonocardiales</taxon>
        <taxon>Pseudonocardiaceae</taxon>
        <taxon>Actinomycetospora</taxon>
        <taxon>environmental samples</taxon>
    </lineage>
</organism>
<accession>A0A6J4J2E2</accession>
<feature type="region of interest" description="Disordered" evidence="1">
    <location>
        <begin position="1"/>
        <end position="320"/>
    </location>
</feature>
<feature type="compositionally biased region" description="Basic residues" evidence="1">
    <location>
        <begin position="56"/>
        <end position="66"/>
    </location>
</feature>
<keyword evidence="2" id="KW-0804">Transcription</keyword>
<dbReference type="GO" id="GO:0000428">
    <property type="term" value="C:DNA-directed RNA polymerase complex"/>
    <property type="evidence" value="ECO:0007669"/>
    <property type="project" value="UniProtKB-KW"/>
</dbReference>
<feature type="compositionally biased region" description="Basic and acidic residues" evidence="1">
    <location>
        <begin position="67"/>
        <end position="93"/>
    </location>
</feature>
<dbReference type="GO" id="GO:0003899">
    <property type="term" value="F:DNA-directed RNA polymerase activity"/>
    <property type="evidence" value="ECO:0007669"/>
    <property type="project" value="UniProtKB-EC"/>
</dbReference>
<feature type="non-terminal residue" evidence="2">
    <location>
        <position position="358"/>
    </location>
</feature>
<protein>
    <submittedName>
        <fullName evidence="2">DNA-directed RNA polymerase alpha subunit</fullName>
        <ecNumber evidence="2">2.7.7.6</ecNumber>
    </submittedName>
</protein>
<evidence type="ECO:0000313" key="2">
    <source>
        <dbReference type="EMBL" id="CAA9266073.1"/>
    </source>
</evidence>
<keyword evidence="2" id="KW-0808">Transferase</keyword>